<dbReference type="GO" id="GO:0043590">
    <property type="term" value="C:bacterial nucleoid"/>
    <property type="evidence" value="ECO:0007669"/>
    <property type="project" value="TreeGrafter"/>
</dbReference>
<dbReference type="SMART" id="SM00487">
    <property type="entry name" value="DEXDc"/>
    <property type="match status" value="1"/>
</dbReference>
<dbReference type="Gene3D" id="3.40.50.300">
    <property type="entry name" value="P-loop containing nucleotide triphosphate hydrolases"/>
    <property type="match status" value="2"/>
</dbReference>
<evidence type="ECO:0000256" key="8">
    <source>
        <dbReference type="ARBA" id="ARBA00023235"/>
    </source>
</evidence>
<dbReference type="GO" id="GO:0003677">
    <property type="term" value="F:DNA binding"/>
    <property type="evidence" value="ECO:0007669"/>
    <property type="project" value="UniProtKB-KW"/>
</dbReference>
<dbReference type="CDD" id="cd18794">
    <property type="entry name" value="SF2_C_RecQ"/>
    <property type="match status" value="1"/>
</dbReference>
<keyword evidence="2" id="KW-0479">Metal-binding</keyword>
<dbReference type="InterPro" id="IPR004589">
    <property type="entry name" value="DNA_helicase_ATP-dep_RecQ"/>
</dbReference>
<reference evidence="14" key="1">
    <citation type="submission" date="2017-09" db="EMBL/GenBank/DDBJ databases">
        <title>Depth-based differentiation of microbial function through sediment-hosted aquifers and enrichment of novel symbionts in the deep terrestrial subsurface.</title>
        <authorList>
            <person name="Probst A.J."/>
            <person name="Ladd B."/>
            <person name="Jarett J.K."/>
            <person name="Geller-Mcgrath D.E."/>
            <person name="Sieber C.M.K."/>
            <person name="Emerson J.B."/>
            <person name="Anantharaman K."/>
            <person name="Thomas B.C."/>
            <person name="Malmstrom R."/>
            <person name="Stieglmeier M."/>
            <person name="Klingl A."/>
            <person name="Woyke T."/>
            <person name="Ryan C.M."/>
            <person name="Banfield J.F."/>
        </authorList>
    </citation>
    <scope>NUCLEOTIDE SEQUENCE [LARGE SCALE GENOMIC DNA]</scope>
</reference>
<dbReference type="GO" id="GO:0005524">
    <property type="term" value="F:ATP binding"/>
    <property type="evidence" value="ECO:0007669"/>
    <property type="project" value="UniProtKB-KW"/>
</dbReference>
<organism evidence="13 14">
    <name type="scientific">Candidatus Magasanikbacteria bacterium CG_4_10_14_0_2_um_filter_33_14</name>
    <dbReference type="NCBI Taxonomy" id="1974636"/>
    <lineage>
        <taxon>Bacteria</taxon>
        <taxon>Candidatus Magasanikiibacteriota</taxon>
    </lineage>
</organism>
<dbReference type="InterPro" id="IPR032284">
    <property type="entry name" value="RecQ_Zn-bd"/>
</dbReference>
<dbReference type="SUPFAM" id="SSF46785">
    <property type="entry name" value="Winged helix' DNA-binding domain"/>
    <property type="match status" value="1"/>
</dbReference>
<evidence type="ECO:0000313" key="14">
    <source>
        <dbReference type="Proteomes" id="UP000231453"/>
    </source>
</evidence>
<dbReference type="GO" id="GO:0046872">
    <property type="term" value="F:metal ion binding"/>
    <property type="evidence" value="ECO:0007669"/>
    <property type="project" value="UniProtKB-KW"/>
</dbReference>
<dbReference type="FunFam" id="3.40.50.300:FF:000156">
    <property type="entry name" value="ATP-dependent DNA helicase recQ"/>
    <property type="match status" value="1"/>
</dbReference>
<dbReference type="PANTHER" id="PTHR13710:SF105">
    <property type="entry name" value="ATP-DEPENDENT DNA HELICASE Q1"/>
    <property type="match status" value="1"/>
</dbReference>
<dbReference type="InterPro" id="IPR027417">
    <property type="entry name" value="P-loop_NTPase"/>
</dbReference>
<dbReference type="InterPro" id="IPR011545">
    <property type="entry name" value="DEAD/DEAH_box_helicase_dom"/>
</dbReference>
<dbReference type="InterPro" id="IPR036390">
    <property type="entry name" value="WH_DNA-bd_sf"/>
</dbReference>
<comment type="catalytic activity">
    <reaction evidence="9">
        <text>Couples ATP hydrolysis with the unwinding of duplex DNA by translocating in the 3'-5' direction.</text>
        <dbReference type="EC" id="5.6.2.4"/>
    </reaction>
</comment>
<dbReference type="GO" id="GO:0030894">
    <property type="term" value="C:replisome"/>
    <property type="evidence" value="ECO:0007669"/>
    <property type="project" value="TreeGrafter"/>
</dbReference>
<accession>A0A2M7VBG5</accession>
<evidence type="ECO:0000256" key="5">
    <source>
        <dbReference type="ARBA" id="ARBA00022806"/>
    </source>
</evidence>
<keyword evidence="7" id="KW-0238">DNA-binding</keyword>
<keyword evidence="6" id="KW-0067">ATP-binding</keyword>
<dbReference type="PANTHER" id="PTHR13710">
    <property type="entry name" value="DNA HELICASE RECQ FAMILY MEMBER"/>
    <property type="match status" value="1"/>
</dbReference>
<dbReference type="SMART" id="SM00956">
    <property type="entry name" value="RQC"/>
    <property type="match status" value="1"/>
</dbReference>
<dbReference type="GO" id="GO:0043138">
    <property type="term" value="F:3'-5' DNA helicase activity"/>
    <property type="evidence" value="ECO:0007669"/>
    <property type="project" value="UniProtKB-EC"/>
</dbReference>
<evidence type="ECO:0000313" key="13">
    <source>
        <dbReference type="EMBL" id="PIZ96437.1"/>
    </source>
</evidence>
<dbReference type="InterPro" id="IPR036388">
    <property type="entry name" value="WH-like_DNA-bd_sf"/>
</dbReference>
<dbReference type="InterPro" id="IPR014001">
    <property type="entry name" value="Helicase_ATP-bd"/>
</dbReference>
<dbReference type="Pfam" id="PF16124">
    <property type="entry name" value="RecQ_Zn_bind"/>
    <property type="match status" value="1"/>
</dbReference>
<name>A0A2M7VBG5_9BACT</name>
<dbReference type="SUPFAM" id="SSF52540">
    <property type="entry name" value="P-loop containing nucleoside triphosphate hydrolases"/>
    <property type="match status" value="1"/>
</dbReference>
<dbReference type="PROSITE" id="PS51192">
    <property type="entry name" value="HELICASE_ATP_BIND_1"/>
    <property type="match status" value="1"/>
</dbReference>
<dbReference type="Gene3D" id="1.10.10.10">
    <property type="entry name" value="Winged helix-like DNA-binding domain superfamily/Winged helix DNA-binding domain"/>
    <property type="match status" value="1"/>
</dbReference>
<evidence type="ECO:0000256" key="7">
    <source>
        <dbReference type="ARBA" id="ARBA00023125"/>
    </source>
</evidence>
<dbReference type="FunFam" id="3.40.50.300:FF:000296">
    <property type="entry name" value="ATP-dependent DNA helicase RecQ"/>
    <property type="match status" value="1"/>
</dbReference>
<evidence type="ECO:0000256" key="9">
    <source>
        <dbReference type="ARBA" id="ARBA00034617"/>
    </source>
</evidence>
<dbReference type="NCBIfam" id="TIGR00614">
    <property type="entry name" value="recQ_fam"/>
    <property type="match status" value="1"/>
</dbReference>
<dbReference type="GO" id="GO:0009432">
    <property type="term" value="P:SOS response"/>
    <property type="evidence" value="ECO:0007669"/>
    <property type="project" value="UniProtKB-UniRule"/>
</dbReference>
<dbReference type="GO" id="GO:0005737">
    <property type="term" value="C:cytoplasm"/>
    <property type="evidence" value="ECO:0007669"/>
    <property type="project" value="TreeGrafter"/>
</dbReference>
<keyword evidence="3" id="KW-0547">Nucleotide-binding</keyword>
<dbReference type="EMBL" id="PFPL01000022">
    <property type="protein sequence ID" value="PIZ96437.1"/>
    <property type="molecule type" value="Genomic_DNA"/>
</dbReference>
<feature type="domain" description="Helicase ATP-binding" evidence="11">
    <location>
        <begin position="27"/>
        <end position="195"/>
    </location>
</feature>
<dbReference type="GO" id="GO:0009378">
    <property type="term" value="F:four-way junction helicase activity"/>
    <property type="evidence" value="ECO:0007669"/>
    <property type="project" value="TreeGrafter"/>
</dbReference>
<dbReference type="GO" id="GO:0016787">
    <property type="term" value="F:hydrolase activity"/>
    <property type="evidence" value="ECO:0007669"/>
    <property type="project" value="UniProtKB-KW"/>
</dbReference>
<keyword evidence="5 13" id="KW-0347">Helicase</keyword>
<keyword evidence="4" id="KW-0378">Hydrolase</keyword>
<evidence type="ECO:0000256" key="3">
    <source>
        <dbReference type="ARBA" id="ARBA00022741"/>
    </source>
</evidence>
<keyword evidence="8" id="KW-0413">Isomerase</keyword>
<evidence type="ECO:0000259" key="11">
    <source>
        <dbReference type="PROSITE" id="PS51192"/>
    </source>
</evidence>
<dbReference type="PROSITE" id="PS51194">
    <property type="entry name" value="HELICASE_CTER"/>
    <property type="match status" value="1"/>
</dbReference>
<evidence type="ECO:0000256" key="2">
    <source>
        <dbReference type="ARBA" id="ARBA00022723"/>
    </source>
</evidence>
<dbReference type="EC" id="5.6.2.4" evidence="10"/>
<dbReference type="GO" id="GO:0006281">
    <property type="term" value="P:DNA repair"/>
    <property type="evidence" value="ECO:0007669"/>
    <property type="project" value="InterPro"/>
</dbReference>
<dbReference type="Pfam" id="PF00270">
    <property type="entry name" value="DEAD"/>
    <property type="match status" value="1"/>
</dbReference>
<dbReference type="SMART" id="SM00490">
    <property type="entry name" value="HELICc"/>
    <property type="match status" value="1"/>
</dbReference>
<dbReference type="GO" id="GO:0006310">
    <property type="term" value="P:DNA recombination"/>
    <property type="evidence" value="ECO:0007669"/>
    <property type="project" value="UniProtKB-UniRule"/>
</dbReference>
<dbReference type="Pfam" id="PF09382">
    <property type="entry name" value="RQC"/>
    <property type="match status" value="1"/>
</dbReference>
<dbReference type="Pfam" id="PF00271">
    <property type="entry name" value="Helicase_C"/>
    <property type="match status" value="1"/>
</dbReference>
<dbReference type="AlphaFoldDB" id="A0A2M7VBG5"/>
<dbReference type="GO" id="GO:0006260">
    <property type="term" value="P:DNA replication"/>
    <property type="evidence" value="ECO:0007669"/>
    <property type="project" value="InterPro"/>
</dbReference>
<dbReference type="CDD" id="cd17920">
    <property type="entry name" value="DEXHc_RecQ"/>
    <property type="match status" value="1"/>
</dbReference>
<dbReference type="InterPro" id="IPR001650">
    <property type="entry name" value="Helicase_C-like"/>
</dbReference>
<dbReference type="InterPro" id="IPR006293">
    <property type="entry name" value="DNA_helicase_ATP-dep_RecQ_bac"/>
</dbReference>
<evidence type="ECO:0000256" key="4">
    <source>
        <dbReference type="ARBA" id="ARBA00022801"/>
    </source>
</evidence>
<feature type="non-terminal residue" evidence="13">
    <location>
        <position position="509"/>
    </location>
</feature>
<dbReference type="NCBIfam" id="TIGR01389">
    <property type="entry name" value="recQ"/>
    <property type="match status" value="1"/>
</dbReference>
<comment type="similarity">
    <text evidence="1">Belongs to the helicase family. RecQ subfamily.</text>
</comment>
<gene>
    <name evidence="13" type="primary">recQ</name>
    <name evidence="13" type="ORF">COX80_01310</name>
</gene>
<evidence type="ECO:0000259" key="12">
    <source>
        <dbReference type="PROSITE" id="PS51194"/>
    </source>
</evidence>
<evidence type="ECO:0000256" key="6">
    <source>
        <dbReference type="ARBA" id="ARBA00022840"/>
    </source>
</evidence>
<comment type="caution">
    <text evidence="13">The sequence shown here is derived from an EMBL/GenBank/DDBJ whole genome shotgun (WGS) entry which is preliminary data.</text>
</comment>
<evidence type="ECO:0000256" key="1">
    <source>
        <dbReference type="ARBA" id="ARBA00005446"/>
    </source>
</evidence>
<evidence type="ECO:0000256" key="10">
    <source>
        <dbReference type="NCBIfam" id="TIGR01389"/>
    </source>
</evidence>
<feature type="domain" description="Helicase C-terminal" evidence="12">
    <location>
        <begin position="216"/>
        <end position="369"/>
    </location>
</feature>
<sequence length="509" mass="57643">MTKEKIEESLKHNFGFNSFRPMQEKIVKAVLKKQDCLVIMPTGGGKSLCYQLPATVFPGITIVVSPLIALMKDQVEGLVENGIKASYINSSLETNEIEDIMTDAKKGEIKMLYVSPEKLLSNSFQYFLHDLDISLFAIDEAHCISSWGHDFRKEYTQLGKLKQFFSKIPIIALTATADKITRKDIASQLNLKDPKIFLSSFDRPNLKLTVLPAQKRMQSIINFVKKRDGQSGIIYCLSRKQTEKVSSALQAENISADHYHAGMQAHERSRVQENFIYGKTNIIVATIAFGMGIDKSNVRFVIHHNLPKNIEGYYQEIGRAGRDGMPSETILFYTFSDVVLLKKFASESGQATLQLAKLERMQQYADALICRRRILLSYFGEHLDKDCQNCDVCENPPELIDGTKITRMALSAIFRLEEKVAVNTLIDVLRGSARQDIIIQGYDKIKTYGIGKDISPIDWKQYILQMLNMGFIDIAYDQNYSLKITEAGKKILLGKKEIKFVSLSSIKER</sequence>
<protein>
    <recommendedName>
        <fullName evidence="10">DNA helicase RecQ</fullName>
        <ecNumber evidence="10">5.6.2.4</ecNumber>
    </recommendedName>
</protein>
<dbReference type="Proteomes" id="UP000231453">
    <property type="component" value="Unassembled WGS sequence"/>
</dbReference>
<dbReference type="InterPro" id="IPR018982">
    <property type="entry name" value="RQC_domain"/>
</dbReference>
<proteinExistence type="inferred from homology"/>